<dbReference type="InterPro" id="IPR041206">
    <property type="entry name" value="HEPN/RES_NTD1"/>
</dbReference>
<name>A0A7G9L199_9SPHN</name>
<accession>A0A7G9L199</accession>
<dbReference type="Pfam" id="PF18870">
    <property type="entry name" value="HEPN_RES_NTD1"/>
    <property type="match status" value="1"/>
</dbReference>
<dbReference type="RefSeq" id="WP_187479353.1">
    <property type="nucleotide sequence ID" value="NZ_CP060697.1"/>
</dbReference>
<evidence type="ECO:0000313" key="2">
    <source>
        <dbReference type="EMBL" id="QNM82398.1"/>
    </source>
</evidence>
<feature type="domain" description="RES" evidence="1">
    <location>
        <begin position="217"/>
        <end position="376"/>
    </location>
</feature>
<dbReference type="InterPro" id="IPR014914">
    <property type="entry name" value="RES_dom"/>
</dbReference>
<sequence length="480" mass="53793">MAEEDEDESARVCSKCIAEDVLAAEIRSVGRSAECDYCGQQRRRTVTIEWLATRVDPVFQAVVGPAREGFIMRGGRPDFGPDGDPPSVLMNEMIEAEYESIGEDIVSELSGRHGWDVHDGGYDYYDQSQDSYAIQDADSGILRHRWNRFCEDLKQERRFFIDDGAAVLDEVLGPLVDGNWPHGGAIRTLGEDDATRYVYRARPANDDAACRPIFEQRLNRLAAPPPGVAGGGRMNAPGISVFYGAFDAETCVAELRVPVGGAAIVGRFEIIRPLRVLDLTRLEAAQRRLSYFEEDFERLRSYASFLRGFHDEIKKPVLPERETLEYLPTQVVAEYLWTRVDPPFDGLVFGSAQISGGRSNLVLFPHASVVEGAADEPQREVKFSYESGPNEDDEDRPLELHVFFEPLAPPPEPEKRERWQGIFSEEDDEWFSSADSGAGVPPQPALKLAEEGVSRLRASSIRYTFETTAVTFDDWDEPHF</sequence>
<gene>
    <name evidence="2" type="ORF">H8M03_10320</name>
</gene>
<protein>
    <submittedName>
        <fullName evidence="2">RES family NAD+ phosphorylase</fullName>
    </submittedName>
</protein>
<dbReference type="SMART" id="SM00953">
    <property type="entry name" value="RES"/>
    <property type="match status" value="1"/>
</dbReference>
<reference evidence="2 3" key="1">
    <citation type="submission" date="2020-08" db="EMBL/GenBank/DDBJ databases">
        <title>Sphingomonas sp. sand1-3 16S ribosomal RNA gene Genome sequencing and assembly.</title>
        <authorList>
            <person name="Kang M."/>
        </authorList>
    </citation>
    <scope>NUCLEOTIDE SEQUENCE [LARGE SCALE GENOMIC DNA]</scope>
    <source>
        <strain evidence="3">sand1-3</strain>
    </source>
</reference>
<dbReference type="Pfam" id="PF08808">
    <property type="entry name" value="RES"/>
    <property type="match status" value="1"/>
</dbReference>
<dbReference type="EMBL" id="CP060697">
    <property type="protein sequence ID" value="QNM82398.1"/>
    <property type="molecule type" value="Genomic_DNA"/>
</dbReference>
<dbReference type="KEGG" id="ssau:H8M03_10320"/>
<dbReference type="AlphaFoldDB" id="A0A7G9L199"/>
<proteinExistence type="predicted"/>
<organism evidence="2 3">
    <name type="scientific">Sphingomonas sabuli</name>
    <dbReference type="NCBI Taxonomy" id="2764186"/>
    <lineage>
        <taxon>Bacteria</taxon>
        <taxon>Pseudomonadati</taxon>
        <taxon>Pseudomonadota</taxon>
        <taxon>Alphaproteobacteria</taxon>
        <taxon>Sphingomonadales</taxon>
        <taxon>Sphingomonadaceae</taxon>
        <taxon>Sphingomonas</taxon>
    </lineage>
</organism>
<dbReference type="Proteomes" id="UP000515861">
    <property type="component" value="Chromosome"/>
</dbReference>
<evidence type="ECO:0000313" key="3">
    <source>
        <dbReference type="Proteomes" id="UP000515861"/>
    </source>
</evidence>
<keyword evidence="3" id="KW-1185">Reference proteome</keyword>
<evidence type="ECO:0000259" key="1">
    <source>
        <dbReference type="SMART" id="SM00953"/>
    </source>
</evidence>